<reference evidence="2" key="1">
    <citation type="submission" date="2017-02" db="EMBL/GenBank/DDBJ databases">
        <authorList>
            <person name="Varghese N."/>
            <person name="Submissions S."/>
        </authorList>
    </citation>
    <scope>NUCLEOTIDE SEQUENCE [LARGE SCALE GENOMIC DNA]</scope>
    <source>
        <strain evidence="2">ATCC 27094</strain>
    </source>
</reference>
<protein>
    <recommendedName>
        <fullName evidence="3">DUF4336 domain-containing protein</fullName>
    </recommendedName>
</protein>
<dbReference type="SUPFAM" id="SSF56281">
    <property type="entry name" value="Metallo-hydrolase/oxidoreductase"/>
    <property type="match status" value="1"/>
</dbReference>
<name>A0A1T4SUW5_9HYPH</name>
<proteinExistence type="predicted"/>
<evidence type="ECO:0008006" key="3">
    <source>
        <dbReference type="Google" id="ProtNLM"/>
    </source>
</evidence>
<dbReference type="PANTHER" id="PTHR33835:SF1">
    <property type="entry name" value="METALLO-BETA-LACTAMASE DOMAIN-CONTAINING PROTEIN"/>
    <property type="match status" value="1"/>
</dbReference>
<dbReference type="InterPro" id="IPR025638">
    <property type="entry name" value="DUF4336"/>
</dbReference>
<dbReference type="EMBL" id="FUWJ01000010">
    <property type="protein sequence ID" value="SKA32075.1"/>
    <property type="molecule type" value="Genomic_DNA"/>
</dbReference>
<evidence type="ECO:0000313" key="1">
    <source>
        <dbReference type="EMBL" id="SKA32075.1"/>
    </source>
</evidence>
<dbReference type="InterPro" id="IPR036866">
    <property type="entry name" value="RibonucZ/Hydroxyglut_hydro"/>
</dbReference>
<sequence>MAERAATRVRRSRSLCVMQTSTPFVYPPLDTLKRVANDVWIVDGPLIRFGPPGLKMPFPTRMTVIRQSGALFIHSPTPLMPDLRTELEALGQPRWIVGPNRLHYWWIPDWHRAFPGADVYLAPRIVEQARGRIDFAYRPLDRDQGYSWDTFITTLRVAGSFMTEVIFFHQPSRTLLAADLIENFETEKVPFLWVRGLMWLGGVLAPDGQMPRDMRLSYRGQRAALRQAVKRMIALAPDRIIIAHGRWFESDGTAQLQRAFRWLL</sequence>
<accession>A0A1T4SUW5</accession>
<organism evidence="1 2">
    <name type="scientific">Enhydrobacter aerosaccus</name>
    <dbReference type="NCBI Taxonomy" id="225324"/>
    <lineage>
        <taxon>Bacteria</taxon>
        <taxon>Pseudomonadati</taxon>
        <taxon>Pseudomonadota</taxon>
        <taxon>Alphaproteobacteria</taxon>
        <taxon>Hyphomicrobiales</taxon>
        <taxon>Enhydrobacter</taxon>
    </lineage>
</organism>
<dbReference type="AlphaFoldDB" id="A0A1T4SUW5"/>
<dbReference type="Proteomes" id="UP000190092">
    <property type="component" value="Unassembled WGS sequence"/>
</dbReference>
<dbReference type="STRING" id="225324.SAMN02745126_05157"/>
<gene>
    <name evidence="1" type="ORF">SAMN02745126_05157</name>
</gene>
<keyword evidence="2" id="KW-1185">Reference proteome</keyword>
<dbReference type="PANTHER" id="PTHR33835">
    <property type="entry name" value="YALI0C07656P"/>
    <property type="match status" value="1"/>
</dbReference>
<evidence type="ECO:0000313" key="2">
    <source>
        <dbReference type="Proteomes" id="UP000190092"/>
    </source>
</evidence>